<dbReference type="Gene3D" id="3.40.1740.10">
    <property type="entry name" value="VC0467-like"/>
    <property type="match status" value="1"/>
</dbReference>
<comment type="caution">
    <text evidence="2">The sequence shown here is derived from an EMBL/GenBank/DDBJ whole genome shotgun (WGS) entry which is preliminary data.</text>
</comment>
<comment type="similarity">
    <text evidence="1">Belongs to the UPF0301 (AlgH) family.</text>
</comment>
<organism evidence="2 3">
    <name type="scientific">Pedobacter duraquae</name>
    <dbReference type="NCBI Taxonomy" id="425511"/>
    <lineage>
        <taxon>Bacteria</taxon>
        <taxon>Pseudomonadati</taxon>
        <taxon>Bacteroidota</taxon>
        <taxon>Sphingobacteriia</taxon>
        <taxon>Sphingobacteriales</taxon>
        <taxon>Sphingobacteriaceae</taxon>
        <taxon>Pedobacter</taxon>
    </lineage>
</organism>
<name>A0A4R6IPC0_9SPHI</name>
<proteinExistence type="inferred from homology"/>
<sequence length="187" mass="21262">MLSLVKPSKGRLLISEPFMNDPNFRRSVILLTEHGELGTVGFVLNHPTNLLLKDLIPELTSAEFKVFNGGPVELDTIHFIHRCYDKLHSGEEIAEGIYWGGNFEALKILIANGDLSENEVKFFIGYSGWGEEQLDTEIKENTWIVSDKYQPDVLFSTDEEEAWREVIVNLGPRYAHVSKFPENPNLN</sequence>
<protein>
    <submittedName>
        <fullName evidence="2">Putative transcriptional regulator</fullName>
    </submittedName>
</protein>
<evidence type="ECO:0000256" key="1">
    <source>
        <dbReference type="ARBA" id="ARBA00009600"/>
    </source>
</evidence>
<dbReference type="PANTHER" id="PTHR30327:SF1">
    <property type="entry name" value="UPF0301 PROTEIN YQGE"/>
    <property type="match status" value="1"/>
</dbReference>
<dbReference type="InterPro" id="IPR003774">
    <property type="entry name" value="AlgH-like"/>
</dbReference>
<dbReference type="Proteomes" id="UP000295499">
    <property type="component" value="Unassembled WGS sequence"/>
</dbReference>
<reference evidence="2 3" key="1">
    <citation type="submission" date="2019-03" db="EMBL/GenBank/DDBJ databases">
        <title>Genomic Encyclopedia of Archaeal and Bacterial Type Strains, Phase II (KMG-II): from individual species to whole genera.</title>
        <authorList>
            <person name="Goeker M."/>
        </authorList>
    </citation>
    <scope>NUCLEOTIDE SEQUENCE [LARGE SCALE GENOMIC DNA]</scope>
    <source>
        <strain evidence="2 3">DSM 19034</strain>
    </source>
</reference>
<keyword evidence="3" id="KW-1185">Reference proteome</keyword>
<evidence type="ECO:0000313" key="2">
    <source>
        <dbReference type="EMBL" id="TDO24120.1"/>
    </source>
</evidence>
<dbReference type="GO" id="GO:0005829">
    <property type="term" value="C:cytosol"/>
    <property type="evidence" value="ECO:0007669"/>
    <property type="project" value="TreeGrafter"/>
</dbReference>
<evidence type="ECO:0000313" key="3">
    <source>
        <dbReference type="Proteomes" id="UP000295499"/>
    </source>
</evidence>
<dbReference type="Pfam" id="PF02622">
    <property type="entry name" value="DUF179"/>
    <property type="match status" value="1"/>
</dbReference>
<dbReference type="AlphaFoldDB" id="A0A4R6IPC0"/>
<dbReference type="OrthoDB" id="9807486at2"/>
<gene>
    <name evidence="2" type="ORF">CLV32_0407</name>
</gene>
<accession>A0A4R6IPC0</accession>
<dbReference type="SUPFAM" id="SSF143456">
    <property type="entry name" value="VC0467-like"/>
    <property type="match status" value="1"/>
</dbReference>
<dbReference type="EMBL" id="SNWM01000001">
    <property type="protein sequence ID" value="TDO24120.1"/>
    <property type="molecule type" value="Genomic_DNA"/>
</dbReference>
<dbReference type="PANTHER" id="PTHR30327">
    <property type="entry name" value="UNCHARACTERIZED PROTEIN YQGE"/>
    <property type="match status" value="1"/>
</dbReference>